<evidence type="ECO:0000256" key="9">
    <source>
        <dbReference type="RuleBase" id="RU363032"/>
    </source>
</evidence>
<keyword evidence="13" id="KW-1185">Reference proteome</keyword>
<keyword evidence="6 9" id="KW-0812">Transmembrane</keyword>
<evidence type="ECO:0000256" key="8">
    <source>
        <dbReference type="ARBA" id="ARBA00023136"/>
    </source>
</evidence>
<keyword evidence="7 9" id="KW-1133">Transmembrane helix</keyword>
<feature type="transmembrane region" description="Helical" evidence="9">
    <location>
        <begin position="284"/>
        <end position="309"/>
    </location>
</feature>
<dbReference type="InterPro" id="IPR035906">
    <property type="entry name" value="MetI-like_sf"/>
</dbReference>
<feature type="domain" description="ABC transmembrane type-1" evidence="11">
    <location>
        <begin position="194"/>
        <end position="414"/>
    </location>
</feature>
<dbReference type="EMBL" id="CP071709">
    <property type="protein sequence ID" value="QVY62577.1"/>
    <property type="molecule type" value="Genomic_DNA"/>
</dbReference>
<dbReference type="Pfam" id="PF00528">
    <property type="entry name" value="BPD_transp_1"/>
    <property type="match status" value="1"/>
</dbReference>
<feature type="transmembrane region" description="Helical" evidence="9">
    <location>
        <begin position="129"/>
        <end position="156"/>
    </location>
</feature>
<feature type="transmembrane region" description="Helical" evidence="9">
    <location>
        <begin position="330"/>
        <end position="350"/>
    </location>
</feature>
<dbReference type="PROSITE" id="PS50928">
    <property type="entry name" value="ABC_TM1"/>
    <property type="match status" value="1"/>
</dbReference>
<feature type="transmembrane region" description="Helical" evidence="9">
    <location>
        <begin position="31"/>
        <end position="52"/>
    </location>
</feature>
<evidence type="ECO:0000256" key="3">
    <source>
        <dbReference type="ARBA" id="ARBA00022448"/>
    </source>
</evidence>
<name>A0ABX8FEZ8_9BACI</name>
<evidence type="ECO:0000256" key="10">
    <source>
        <dbReference type="RuleBase" id="RU367050"/>
    </source>
</evidence>
<dbReference type="SUPFAM" id="SSF161098">
    <property type="entry name" value="MetI-like"/>
    <property type="match status" value="1"/>
</dbReference>
<dbReference type="RefSeq" id="WP_214478021.1">
    <property type="nucleotide sequence ID" value="NZ_CANKUS010000036.1"/>
</dbReference>
<accession>A0ABX8FEZ8</accession>
<feature type="transmembrane region" description="Helical" evidence="9">
    <location>
        <begin position="393"/>
        <end position="413"/>
    </location>
</feature>
<dbReference type="Proteomes" id="UP000679247">
    <property type="component" value="Chromosome"/>
</dbReference>
<dbReference type="CDD" id="cd06261">
    <property type="entry name" value="TM_PBP2"/>
    <property type="match status" value="1"/>
</dbReference>
<keyword evidence="3 9" id="KW-0813">Transport</keyword>
<dbReference type="Gene3D" id="1.10.3720.10">
    <property type="entry name" value="MetI-like"/>
    <property type="match status" value="1"/>
</dbReference>
<comment type="subcellular location">
    <subcellularLocation>
        <location evidence="1 9">Cell membrane</location>
        <topology evidence="1 9">Multi-pass membrane protein</topology>
    </subcellularLocation>
</comment>
<feature type="transmembrane region" description="Helical" evidence="9">
    <location>
        <begin position="232"/>
        <end position="253"/>
    </location>
</feature>
<evidence type="ECO:0000256" key="4">
    <source>
        <dbReference type="ARBA" id="ARBA00022475"/>
    </source>
</evidence>
<feature type="transmembrane region" description="Helical" evidence="9">
    <location>
        <begin position="198"/>
        <end position="220"/>
    </location>
</feature>
<gene>
    <name evidence="12" type="ORF">J1899_05785</name>
</gene>
<evidence type="ECO:0000256" key="6">
    <source>
        <dbReference type="ARBA" id="ARBA00022692"/>
    </source>
</evidence>
<protein>
    <recommendedName>
        <fullName evidence="10">Maltose/maltodextrin transport system permease protein</fullName>
    </recommendedName>
</protein>
<evidence type="ECO:0000256" key="5">
    <source>
        <dbReference type="ARBA" id="ARBA00022597"/>
    </source>
</evidence>
<dbReference type="SUPFAM" id="SSF160964">
    <property type="entry name" value="MalF N-terminal region-like"/>
    <property type="match status" value="1"/>
</dbReference>
<dbReference type="PANTHER" id="PTHR47314">
    <property type="entry name" value="MALTOSE/MALTODEXTRIN TRANSPORT SYSTEM PERMEASE PROTEIN MALF"/>
    <property type="match status" value="1"/>
</dbReference>
<dbReference type="PANTHER" id="PTHR47314:SF1">
    <property type="entry name" value="MALTOSE_MALTODEXTRIN TRANSPORT SYSTEM PERMEASE PROTEIN MALF"/>
    <property type="match status" value="1"/>
</dbReference>
<evidence type="ECO:0000259" key="11">
    <source>
        <dbReference type="PROSITE" id="PS50928"/>
    </source>
</evidence>
<comment type="similarity">
    <text evidence="2 10">Belongs to the binding-protein-dependent transport system permease family. MalFG subfamily.</text>
</comment>
<evidence type="ECO:0000313" key="13">
    <source>
        <dbReference type="Proteomes" id="UP000679247"/>
    </source>
</evidence>
<evidence type="ECO:0000256" key="7">
    <source>
        <dbReference type="ARBA" id="ARBA00022989"/>
    </source>
</evidence>
<keyword evidence="4 10" id="KW-1003">Cell membrane</keyword>
<evidence type="ECO:0000313" key="12">
    <source>
        <dbReference type="EMBL" id="QVY62577.1"/>
    </source>
</evidence>
<proteinExistence type="inferred from homology"/>
<organism evidence="12 13">
    <name type="scientific">Cytobacillus gottheilii</name>
    <dbReference type="NCBI Taxonomy" id="859144"/>
    <lineage>
        <taxon>Bacteria</taxon>
        <taxon>Bacillati</taxon>
        <taxon>Bacillota</taxon>
        <taxon>Bacilli</taxon>
        <taxon>Bacillales</taxon>
        <taxon>Bacillaceae</taxon>
        <taxon>Cytobacillus</taxon>
    </lineage>
</organism>
<dbReference type="InterPro" id="IPR000515">
    <property type="entry name" value="MetI-like"/>
</dbReference>
<evidence type="ECO:0000256" key="1">
    <source>
        <dbReference type="ARBA" id="ARBA00004651"/>
    </source>
</evidence>
<feature type="transmembrane region" description="Helical" evidence="9">
    <location>
        <begin position="73"/>
        <end position="94"/>
    </location>
</feature>
<reference evidence="12 13" key="1">
    <citation type="submission" date="2021-03" db="EMBL/GenBank/DDBJ databases">
        <title>The first data on the complete genome of the tetrodotoxin-producing bacterium.</title>
        <authorList>
            <person name="Melnikova D.I."/>
            <person name="Nijland R."/>
            <person name="Magarlamov T.Y."/>
        </authorList>
    </citation>
    <scope>NUCLEOTIDE SEQUENCE [LARGE SCALE GENOMIC DNA]</scope>
    <source>
        <strain evidence="12 13">1839</strain>
    </source>
</reference>
<comment type="function">
    <text evidence="10">Part of the ABC transporter complex MalEFGK involved in maltose/maltodextrin import. Probably responsible for the translocation of the substrate across the membrane.</text>
</comment>
<keyword evidence="8 9" id="KW-0472">Membrane</keyword>
<evidence type="ECO:0000256" key="2">
    <source>
        <dbReference type="ARBA" id="ARBA00009047"/>
    </source>
</evidence>
<sequence>MASGQTRSHSVKIATLLSIIPGLGQLYNKRFIKGTIFLILSAAFLIVFYDILNIGYWGLFTLGEIPAVDDSRLLLSQGIIALILTSFGLTFYVANLFDARRDAKKIQDGSAITSIKESFLNAWDSSFPYLLVGPGLFLLVFIVIFPLLFMAFLAFTNYTLMNSPPKNLLDWVAFDNFTALVTIPMWRSTFLSVLSWTLIWTFVATTIQIALAMFLAVIVNDPRVKMKRLIRTVLILPWAVPGFVTILIFTALFNDNFGAINRDIIMPLFGDGIPWLSDPFWTRIALIGIQTWLGFPFVFALFTGVLQSISSEWYEAADMDGASRMQKFRFITFPHLMFATAPLLIMQYAGNFNNFNLIYLFNQGGPAVQGQNAGGTDILISWVYDLTFQSSQFSIAAAISLILGLIVAIFAFFQFRKTSTFKEGGEM</sequence>
<keyword evidence="5 10" id="KW-0762">Sugar transport</keyword>